<protein>
    <recommendedName>
        <fullName evidence="3">DUF7223 domain-containing protein</fullName>
    </recommendedName>
</protein>
<accession>A0A4Y9XV55</accession>
<feature type="compositionally biased region" description="Low complexity" evidence="1">
    <location>
        <begin position="545"/>
        <end position="585"/>
    </location>
</feature>
<feature type="region of interest" description="Disordered" evidence="1">
    <location>
        <begin position="511"/>
        <end position="532"/>
    </location>
</feature>
<evidence type="ECO:0000313" key="4">
    <source>
        <dbReference type="EMBL" id="TFY53247.1"/>
    </source>
</evidence>
<dbReference type="EMBL" id="SEOQ01001180">
    <property type="protein sequence ID" value="TFY53247.1"/>
    <property type="molecule type" value="Genomic_DNA"/>
</dbReference>
<proteinExistence type="predicted"/>
<dbReference type="InterPro" id="IPR055647">
    <property type="entry name" value="DUF7223"/>
</dbReference>
<evidence type="ECO:0000256" key="2">
    <source>
        <dbReference type="SAM" id="SignalP"/>
    </source>
</evidence>
<feature type="domain" description="DUF7223" evidence="3">
    <location>
        <begin position="246"/>
        <end position="505"/>
    </location>
</feature>
<evidence type="ECO:0000313" key="5">
    <source>
        <dbReference type="Proteomes" id="UP000298327"/>
    </source>
</evidence>
<comment type="caution">
    <text evidence="4">The sequence shown here is derived from an EMBL/GenBank/DDBJ whole genome shotgun (WGS) entry which is preliminary data.</text>
</comment>
<gene>
    <name evidence="4" type="ORF">EVG20_g10203</name>
</gene>
<dbReference type="AlphaFoldDB" id="A0A4Y9XV55"/>
<keyword evidence="5" id="KW-1185">Reference proteome</keyword>
<dbReference type="OrthoDB" id="73875at2759"/>
<sequence>MATFTKLYAYASLLSLVGMQAFAANDWSVPCTQGQCSYDLPSNSNTSATVQVWGASTAISDITEAAGWKILDCDPNGMNQTIRMVCMNTDSQNAGCDHVMQNGAENKLVRMPESCGKMPFARVANMWVPADQSMPAATRRSLLRRDGTAPTVHAMTLDTNFGASNGTQHGTVSFAVQGLNAPGQNGQFPSAIPPTQGRRYVSRPVMDMKHRRGLFSSIGDKLQGKFNDTKKSDPKPVDVSVDKKIIDLDVNCPRINGNVQVDLNAKAHADVTVGAIAAGTVIPPKLDDFGLLIGLDGNVDGTMTLQATAQGAFDSGSITVFTLGIPGLDIPGIFTLGPTFNVNGEVTGTVDLQLDMTVGLAYTFSNAQLEFPPGKAGSSGNFGPSDNNFALSASPELAGSASLTAHLIPTLTVGVDVLGGLASANVFVNLDASATLALNGSASGTASVASGGAKSGSGTAQGCVDVSTGLNAHAGADASFFSFFDKTTQVTLFNKNFDLFQKCFAPKASASSSSSAKASSTEAASSKTSAASKAASTSAASKAASTSAADKSTAKTTAKGGDNSAQKATSAVSASSSMAKPSASAGMDKPNAATPAMTKTTRAMPMERAMEKAMEKRAGISCTSSSPVLSLVSQLIKAAACVPFFSFQCLPVLMPLPCLQPKTEGMSLSMPICRWKILRAVLMFEAVGVLEGFEDGHVPDVAAVRKPRKIDFSTTLHSHALSHSSHVLTPLALACARARRRVLVHARPTPPRSAPTIMVPPPLAAAAASLAPRRPTPASVPALSRARPHRPPSLLLLLRRTIAVALPVRP</sequence>
<dbReference type="Proteomes" id="UP000298327">
    <property type="component" value="Unassembled WGS sequence"/>
</dbReference>
<keyword evidence="2" id="KW-0732">Signal</keyword>
<feature type="chain" id="PRO_5021240697" description="DUF7223 domain-containing protein" evidence="2">
    <location>
        <begin position="24"/>
        <end position="810"/>
    </location>
</feature>
<reference evidence="4 5" key="1">
    <citation type="submission" date="2019-02" db="EMBL/GenBank/DDBJ databases">
        <title>Genome sequencing of the rare red list fungi Dentipellis fragilis.</title>
        <authorList>
            <person name="Buettner E."/>
            <person name="Kellner H."/>
        </authorList>
    </citation>
    <scope>NUCLEOTIDE SEQUENCE [LARGE SCALE GENOMIC DNA]</scope>
    <source>
        <strain evidence="4 5">DSM 105465</strain>
    </source>
</reference>
<dbReference type="Pfam" id="PF23865">
    <property type="entry name" value="DUF7223"/>
    <property type="match status" value="1"/>
</dbReference>
<organism evidence="4 5">
    <name type="scientific">Dentipellis fragilis</name>
    <dbReference type="NCBI Taxonomy" id="205917"/>
    <lineage>
        <taxon>Eukaryota</taxon>
        <taxon>Fungi</taxon>
        <taxon>Dikarya</taxon>
        <taxon>Basidiomycota</taxon>
        <taxon>Agaricomycotina</taxon>
        <taxon>Agaricomycetes</taxon>
        <taxon>Russulales</taxon>
        <taxon>Hericiaceae</taxon>
        <taxon>Dentipellis</taxon>
    </lineage>
</organism>
<name>A0A4Y9XV55_9AGAM</name>
<evidence type="ECO:0000259" key="3">
    <source>
        <dbReference type="Pfam" id="PF23865"/>
    </source>
</evidence>
<feature type="signal peptide" evidence="2">
    <location>
        <begin position="1"/>
        <end position="23"/>
    </location>
</feature>
<evidence type="ECO:0000256" key="1">
    <source>
        <dbReference type="SAM" id="MobiDB-lite"/>
    </source>
</evidence>
<feature type="region of interest" description="Disordered" evidence="1">
    <location>
        <begin position="545"/>
        <end position="603"/>
    </location>
</feature>